<dbReference type="GO" id="GO:0051301">
    <property type="term" value="P:cell division"/>
    <property type="evidence" value="ECO:0007669"/>
    <property type="project" value="UniProtKB-KW"/>
</dbReference>
<dbReference type="PANTHER" id="PTHR11842:SF11">
    <property type="entry name" value="MITOTIC SPINDLE ASSEMBLY CHECKPOINT PROTEIN MAD2A"/>
    <property type="match status" value="1"/>
</dbReference>
<keyword evidence="3" id="KW-0132">Cell division</keyword>
<reference evidence="8 9" key="1">
    <citation type="journal article" date="2018" name="Mol. Plant">
        <title>The genome of Artemisia annua provides insight into the evolution of Asteraceae family and artemisinin biosynthesis.</title>
        <authorList>
            <person name="Shen Q."/>
            <person name="Zhang L."/>
            <person name="Liao Z."/>
            <person name="Wang S."/>
            <person name="Yan T."/>
            <person name="Shi P."/>
            <person name="Liu M."/>
            <person name="Fu X."/>
            <person name="Pan Q."/>
            <person name="Wang Y."/>
            <person name="Lv Z."/>
            <person name="Lu X."/>
            <person name="Zhang F."/>
            <person name="Jiang W."/>
            <person name="Ma Y."/>
            <person name="Chen M."/>
            <person name="Hao X."/>
            <person name="Li L."/>
            <person name="Tang Y."/>
            <person name="Lv G."/>
            <person name="Zhou Y."/>
            <person name="Sun X."/>
            <person name="Brodelius P.E."/>
            <person name="Rose J.K.C."/>
            <person name="Tang K."/>
        </authorList>
    </citation>
    <scope>NUCLEOTIDE SEQUENCE [LARGE SCALE GENOMIC DNA]</scope>
    <source>
        <strain evidence="9">cv. Huhao1</strain>
        <tissue evidence="8">Leaf</tissue>
    </source>
</reference>
<dbReference type="Proteomes" id="UP000245207">
    <property type="component" value="Unassembled WGS sequence"/>
</dbReference>
<accession>A0A2U1L5P0</accession>
<evidence type="ECO:0000256" key="4">
    <source>
        <dbReference type="ARBA" id="ARBA00022776"/>
    </source>
</evidence>
<gene>
    <name evidence="8" type="ORF">CTI12_AA528390</name>
</gene>
<evidence type="ECO:0000259" key="7">
    <source>
        <dbReference type="PROSITE" id="PS50815"/>
    </source>
</evidence>
<evidence type="ECO:0000256" key="5">
    <source>
        <dbReference type="ARBA" id="ARBA00023242"/>
    </source>
</evidence>
<name>A0A2U1L5P0_ARTAN</name>
<keyword evidence="9" id="KW-1185">Reference proteome</keyword>
<keyword evidence="5" id="KW-0539">Nucleus</keyword>
<feature type="domain" description="HORMA" evidence="7">
    <location>
        <begin position="14"/>
        <end position="56"/>
    </location>
</feature>
<dbReference type="EMBL" id="PKPP01011339">
    <property type="protein sequence ID" value="PWA44322.1"/>
    <property type="molecule type" value="Genomic_DNA"/>
</dbReference>
<dbReference type="InterPro" id="IPR045091">
    <property type="entry name" value="Mad2-like"/>
</dbReference>
<evidence type="ECO:0000256" key="2">
    <source>
        <dbReference type="ARBA" id="ARBA00010348"/>
    </source>
</evidence>
<dbReference type="GO" id="GO:0005654">
    <property type="term" value="C:nucleoplasm"/>
    <property type="evidence" value="ECO:0007669"/>
    <property type="project" value="TreeGrafter"/>
</dbReference>
<evidence type="ECO:0000256" key="6">
    <source>
        <dbReference type="ARBA" id="ARBA00023306"/>
    </source>
</evidence>
<sequence length="56" mass="6123">MASKTVSKDIITLRGSTAIVSEFFGYAANSILYNCGVYPDSSFERVKKYGLPLLLS</sequence>
<comment type="similarity">
    <text evidence="2">Belongs to the MAD2 family.</text>
</comment>
<keyword evidence="4" id="KW-0498">Mitosis</keyword>
<dbReference type="PANTHER" id="PTHR11842">
    <property type="entry name" value="MITOTIC SPINDLE ASSEMBLY CHECKPOINT PROTEIN MAD2"/>
    <property type="match status" value="1"/>
</dbReference>
<proteinExistence type="inferred from homology"/>
<comment type="caution">
    <text evidence="8">The sequence shown here is derived from an EMBL/GenBank/DDBJ whole genome shotgun (WGS) entry which is preliminary data.</text>
</comment>
<evidence type="ECO:0000256" key="1">
    <source>
        <dbReference type="ARBA" id="ARBA00004123"/>
    </source>
</evidence>
<dbReference type="AlphaFoldDB" id="A0A2U1L5P0"/>
<organism evidence="8 9">
    <name type="scientific">Artemisia annua</name>
    <name type="common">Sweet wormwood</name>
    <dbReference type="NCBI Taxonomy" id="35608"/>
    <lineage>
        <taxon>Eukaryota</taxon>
        <taxon>Viridiplantae</taxon>
        <taxon>Streptophyta</taxon>
        <taxon>Embryophyta</taxon>
        <taxon>Tracheophyta</taxon>
        <taxon>Spermatophyta</taxon>
        <taxon>Magnoliopsida</taxon>
        <taxon>eudicotyledons</taxon>
        <taxon>Gunneridae</taxon>
        <taxon>Pentapetalae</taxon>
        <taxon>asterids</taxon>
        <taxon>campanulids</taxon>
        <taxon>Asterales</taxon>
        <taxon>Asteraceae</taxon>
        <taxon>Asteroideae</taxon>
        <taxon>Anthemideae</taxon>
        <taxon>Artemisiinae</taxon>
        <taxon>Artemisia</taxon>
    </lineage>
</organism>
<dbReference type="STRING" id="35608.A0A2U1L5P0"/>
<dbReference type="PROSITE" id="PS50815">
    <property type="entry name" value="HORMA"/>
    <property type="match status" value="1"/>
</dbReference>
<evidence type="ECO:0000256" key="3">
    <source>
        <dbReference type="ARBA" id="ARBA00022618"/>
    </source>
</evidence>
<dbReference type="GO" id="GO:0000776">
    <property type="term" value="C:kinetochore"/>
    <property type="evidence" value="ECO:0007669"/>
    <property type="project" value="TreeGrafter"/>
</dbReference>
<dbReference type="Gene3D" id="3.30.900.10">
    <property type="entry name" value="HORMA domain"/>
    <property type="match status" value="1"/>
</dbReference>
<dbReference type="InterPro" id="IPR003511">
    <property type="entry name" value="HORMA_dom"/>
</dbReference>
<evidence type="ECO:0000313" key="8">
    <source>
        <dbReference type="EMBL" id="PWA44322.1"/>
    </source>
</evidence>
<evidence type="ECO:0000313" key="9">
    <source>
        <dbReference type="Proteomes" id="UP000245207"/>
    </source>
</evidence>
<dbReference type="OrthoDB" id="1806at2759"/>
<keyword evidence="6" id="KW-0131">Cell cycle</keyword>
<dbReference type="InterPro" id="IPR036570">
    <property type="entry name" value="HORMA_dom_sf"/>
</dbReference>
<dbReference type="GO" id="GO:0005737">
    <property type="term" value="C:cytoplasm"/>
    <property type="evidence" value="ECO:0007669"/>
    <property type="project" value="TreeGrafter"/>
</dbReference>
<comment type="subcellular location">
    <subcellularLocation>
        <location evidence="1">Nucleus</location>
    </subcellularLocation>
</comment>
<dbReference type="SUPFAM" id="SSF56019">
    <property type="entry name" value="The spindle assembly checkpoint protein mad2"/>
    <property type="match status" value="1"/>
</dbReference>
<dbReference type="GO" id="GO:0007094">
    <property type="term" value="P:mitotic spindle assembly checkpoint signaling"/>
    <property type="evidence" value="ECO:0007669"/>
    <property type="project" value="TreeGrafter"/>
</dbReference>
<protein>
    <submittedName>
        <fullName evidence="8">Mitotic spindle assembly checkpoint protein MAD2A</fullName>
    </submittedName>
</protein>